<dbReference type="PRINTS" id="PR00843">
    <property type="entry name" value="GLHYDRLASE30"/>
</dbReference>
<comment type="similarity">
    <text evidence="2 6">Belongs to the glycosyl hydrolase 30 family.</text>
</comment>
<dbReference type="EC" id="3.2.1.45" evidence="3 6"/>
<comment type="catalytic activity">
    <reaction evidence="1">
        <text>a beta-D-glucosyl-(1&lt;-&gt;1')-N-acylsphing-4-enine + H2O = an N-acylsphing-4-enine + D-glucose</text>
        <dbReference type="Rhea" id="RHEA:13269"/>
        <dbReference type="ChEBI" id="CHEBI:4167"/>
        <dbReference type="ChEBI" id="CHEBI:15377"/>
        <dbReference type="ChEBI" id="CHEBI:22801"/>
        <dbReference type="ChEBI" id="CHEBI:52639"/>
        <dbReference type="EC" id="3.2.1.45"/>
    </reaction>
    <physiologicalReaction direction="left-to-right" evidence="1">
        <dbReference type="Rhea" id="RHEA:13270"/>
    </physiologicalReaction>
</comment>
<sequence>EAIALVLGGLGAAQDGSSPCEPRQYDYDSVVCVCTAEYCDFPGVIHAPDDTELYTAVTSSRDGLRFETQHLPFADRTDETTTRTRVRVNRQEEYQSLLGFGGAFTDAAGLNIKSLEPAAQELIIRSYFAPEGIRYNIGRI</sequence>
<evidence type="ECO:0000256" key="6">
    <source>
        <dbReference type="RuleBase" id="RU361188"/>
    </source>
</evidence>
<dbReference type="Pfam" id="PF02055">
    <property type="entry name" value="Glyco_hydro_30"/>
    <property type="match status" value="1"/>
</dbReference>
<evidence type="ECO:0000256" key="2">
    <source>
        <dbReference type="ARBA" id="ARBA00005382"/>
    </source>
</evidence>
<keyword evidence="4" id="KW-0732">Signal</keyword>
<organism evidence="8">
    <name type="scientific">Darwinula stevensoni</name>
    <dbReference type="NCBI Taxonomy" id="69355"/>
    <lineage>
        <taxon>Eukaryota</taxon>
        <taxon>Metazoa</taxon>
        <taxon>Ecdysozoa</taxon>
        <taxon>Arthropoda</taxon>
        <taxon>Crustacea</taxon>
        <taxon>Oligostraca</taxon>
        <taxon>Ostracoda</taxon>
        <taxon>Podocopa</taxon>
        <taxon>Podocopida</taxon>
        <taxon>Darwinulocopina</taxon>
        <taxon>Darwinuloidea</taxon>
        <taxon>Darwinulidae</taxon>
        <taxon>Darwinula</taxon>
    </lineage>
</organism>
<dbReference type="SUPFAM" id="SSF51011">
    <property type="entry name" value="Glycosyl hydrolase domain"/>
    <property type="match status" value="1"/>
</dbReference>
<dbReference type="EMBL" id="LR914303">
    <property type="protein sequence ID" value="CAD7254955.1"/>
    <property type="molecule type" value="Genomic_DNA"/>
</dbReference>
<gene>
    <name evidence="8" type="ORF">DSTB1V02_LOCUS14701</name>
</gene>
<dbReference type="Gene3D" id="3.20.20.80">
    <property type="entry name" value="Glycosidases"/>
    <property type="match status" value="1"/>
</dbReference>
<dbReference type="GO" id="GO:0004348">
    <property type="term" value="F:glucosylceramidase activity"/>
    <property type="evidence" value="ECO:0007669"/>
    <property type="project" value="UniProtKB-EC"/>
</dbReference>
<keyword evidence="6" id="KW-0326">Glycosidase</keyword>
<dbReference type="EMBL" id="CAJPEV010014785">
    <property type="protein sequence ID" value="CAG0907033.1"/>
    <property type="molecule type" value="Genomic_DNA"/>
</dbReference>
<evidence type="ECO:0000313" key="8">
    <source>
        <dbReference type="EMBL" id="CAD7254955.1"/>
    </source>
</evidence>
<dbReference type="InterPro" id="IPR001139">
    <property type="entry name" value="Glyco_hydro_30"/>
</dbReference>
<dbReference type="GO" id="GO:0006680">
    <property type="term" value="P:glucosylceramide catabolic process"/>
    <property type="evidence" value="ECO:0007669"/>
    <property type="project" value="TreeGrafter"/>
</dbReference>
<feature type="non-terminal residue" evidence="8">
    <location>
        <position position="1"/>
    </location>
</feature>
<dbReference type="PANTHER" id="PTHR11069">
    <property type="entry name" value="GLUCOSYLCERAMIDASE"/>
    <property type="match status" value="1"/>
</dbReference>
<reference evidence="8" key="1">
    <citation type="submission" date="2020-11" db="EMBL/GenBank/DDBJ databases">
        <authorList>
            <person name="Tran Van P."/>
        </authorList>
    </citation>
    <scope>NUCLEOTIDE SEQUENCE</scope>
</reference>
<dbReference type="AlphaFoldDB" id="A0A7R9FTT3"/>
<name>A0A7R9FTT3_9CRUS</name>
<evidence type="ECO:0000256" key="4">
    <source>
        <dbReference type="ARBA" id="ARBA00022729"/>
    </source>
</evidence>
<proteinExistence type="inferred from homology"/>
<keyword evidence="6" id="KW-0746">Sphingolipid metabolism</keyword>
<dbReference type="PANTHER" id="PTHR11069:SF23">
    <property type="entry name" value="LYSOSOMAL ACID GLUCOSYLCERAMIDASE"/>
    <property type="match status" value="1"/>
</dbReference>
<dbReference type="SUPFAM" id="SSF51445">
    <property type="entry name" value="(Trans)glycosidases"/>
    <property type="match status" value="1"/>
</dbReference>
<keyword evidence="9" id="KW-1185">Reference proteome</keyword>
<evidence type="ECO:0000256" key="5">
    <source>
        <dbReference type="ARBA" id="ARBA00022801"/>
    </source>
</evidence>
<evidence type="ECO:0000313" key="9">
    <source>
        <dbReference type="Proteomes" id="UP000677054"/>
    </source>
</evidence>
<evidence type="ECO:0000256" key="3">
    <source>
        <dbReference type="ARBA" id="ARBA00012658"/>
    </source>
</evidence>
<dbReference type="GO" id="GO:0016020">
    <property type="term" value="C:membrane"/>
    <property type="evidence" value="ECO:0007669"/>
    <property type="project" value="GOC"/>
</dbReference>
<feature type="domain" description="Glycosyl hydrolase family 30 TIM-barrel" evidence="7">
    <location>
        <begin position="99"/>
        <end position="140"/>
    </location>
</feature>
<dbReference type="InterPro" id="IPR017853">
    <property type="entry name" value="GH"/>
</dbReference>
<dbReference type="InterPro" id="IPR033453">
    <property type="entry name" value="Glyco_hydro_30_TIM-barrel"/>
</dbReference>
<evidence type="ECO:0000256" key="1">
    <source>
        <dbReference type="ARBA" id="ARBA00001013"/>
    </source>
</evidence>
<feature type="non-terminal residue" evidence="8">
    <location>
        <position position="140"/>
    </location>
</feature>
<dbReference type="OrthoDB" id="2160638at2759"/>
<evidence type="ECO:0000259" key="7">
    <source>
        <dbReference type="Pfam" id="PF02055"/>
    </source>
</evidence>
<dbReference type="Proteomes" id="UP000677054">
    <property type="component" value="Unassembled WGS sequence"/>
</dbReference>
<keyword evidence="6" id="KW-0443">Lipid metabolism</keyword>
<keyword evidence="5 6" id="KW-0378">Hydrolase</keyword>
<protein>
    <recommendedName>
        <fullName evidence="3 6">Glucosylceramidase</fullName>
        <ecNumber evidence="3 6">3.2.1.45</ecNumber>
    </recommendedName>
</protein>
<accession>A0A7R9FTT3</accession>